<protein>
    <submittedName>
        <fullName evidence="2">Gfo/Idh/MocA family oxidoreductase</fullName>
    </submittedName>
</protein>
<sequence length="310" mass="33638">MTPIVIGLVGYGKIARDQHARVLAEHTGFRLAAVADIAESHPDLPSFPDISSMLAAHPDITAVSLCMPPRFRAEAAEEAIAAGRHVLMEKPPCATLEEAQAVERLASQAGVTLFTAWHSQQAAGVSAAREWLADRSIRSVQVAWREDVRVWHPGQAWIWQEGGFGVFDPGINALSILTEIVPGRLRVTESELAVPANCVTPIAASLALESDAGFHGTAEFDFRQTGLQTWNIEVNTSEGTLCLSLGGNELRIDGRIVPLGAEGEYPALYDRFAELIRTSTSEVHLCPLRLVEEAFDKGRFIPVEPFVEGL</sequence>
<feature type="domain" description="Gfo/Idh/MocA-like oxidoreductase N-terminal" evidence="1">
    <location>
        <begin position="6"/>
        <end position="115"/>
    </location>
</feature>
<evidence type="ECO:0000313" key="3">
    <source>
        <dbReference type="Proteomes" id="UP000811255"/>
    </source>
</evidence>
<dbReference type="RefSeq" id="WP_214536324.1">
    <property type="nucleotide sequence ID" value="NZ_JAHFVK010000002.1"/>
</dbReference>
<keyword evidence="3" id="KW-1185">Reference proteome</keyword>
<dbReference type="EMBL" id="JAHFVK010000002">
    <property type="protein sequence ID" value="MBT2134695.1"/>
    <property type="molecule type" value="Genomic_DNA"/>
</dbReference>
<gene>
    <name evidence="2" type="ORF">KK137_10145</name>
</gene>
<evidence type="ECO:0000313" key="2">
    <source>
        <dbReference type="EMBL" id="MBT2134695.1"/>
    </source>
</evidence>
<name>A0ABS5W4L3_9SPHN</name>
<organism evidence="2 3">
    <name type="scientific">Croceibacterium selenioxidans</name>
    <dbReference type="NCBI Taxonomy" id="2838833"/>
    <lineage>
        <taxon>Bacteria</taxon>
        <taxon>Pseudomonadati</taxon>
        <taxon>Pseudomonadota</taxon>
        <taxon>Alphaproteobacteria</taxon>
        <taxon>Sphingomonadales</taxon>
        <taxon>Erythrobacteraceae</taxon>
        <taxon>Croceibacterium</taxon>
    </lineage>
</organism>
<dbReference type="Pfam" id="PF01408">
    <property type="entry name" value="GFO_IDH_MocA"/>
    <property type="match status" value="1"/>
</dbReference>
<dbReference type="InterPro" id="IPR036291">
    <property type="entry name" value="NAD(P)-bd_dom_sf"/>
</dbReference>
<dbReference type="Gene3D" id="3.40.50.720">
    <property type="entry name" value="NAD(P)-binding Rossmann-like Domain"/>
    <property type="match status" value="1"/>
</dbReference>
<dbReference type="InterPro" id="IPR000683">
    <property type="entry name" value="Gfo/Idh/MocA-like_OxRdtase_N"/>
</dbReference>
<dbReference type="InterPro" id="IPR050463">
    <property type="entry name" value="Gfo/Idh/MocA_oxidrdct_glycsds"/>
</dbReference>
<accession>A0ABS5W4L3</accession>
<proteinExistence type="predicted"/>
<dbReference type="Proteomes" id="UP000811255">
    <property type="component" value="Unassembled WGS sequence"/>
</dbReference>
<dbReference type="PANTHER" id="PTHR43818:SF7">
    <property type="entry name" value="DEHYDROGENASE"/>
    <property type="match status" value="1"/>
</dbReference>
<evidence type="ECO:0000259" key="1">
    <source>
        <dbReference type="Pfam" id="PF01408"/>
    </source>
</evidence>
<comment type="caution">
    <text evidence="2">The sequence shown here is derived from an EMBL/GenBank/DDBJ whole genome shotgun (WGS) entry which is preliminary data.</text>
</comment>
<reference evidence="2 3" key="1">
    <citation type="submission" date="2021-05" db="EMBL/GenBank/DDBJ databases">
        <title>Croceibacterium sp. LX-88 genome sequence.</title>
        <authorList>
            <person name="Luo X."/>
        </authorList>
    </citation>
    <scope>NUCLEOTIDE SEQUENCE [LARGE SCALE GENOMIC DNA]</scope>
    <source>
        <strain evidence="2 3">LX-88</strain>
    </source>
</reference>
<dbReference type="SUPFAM" id="SSF51735">
    <property type="entry name" value="NAD(P)-binding Rossmann-fold domains"/>
    <property type="match status" value="1"/>
</dbReference>
<dbReference type="Gene3D" id="3.30.360.10">
    <property type="entry name" value="Dihydrodipicolinate Reductase, domain 2"/>
    <property type="match status" value="1"/>
</dbReference>
<dbReference type="PANTHER" id="PTHR43818">
    <property type="entry name" value="BCDNA.GH03377"/>
    <property type="match status" value="1"/>
</dbReference>